<dbReference type="EMBL" id="RKHK01000001">
    <property type="protein sequence ID" value="ROR72179.1"/>
    <property type="molecule type" value="Genomic_DNA"/>
</dbReference>
<evidence type="ECO:0000313" key="3">
    <source>
        <dbReference type="Proteomes" id="UP000280668"/>
    </source>
</evidence>
<organism evidence="2 3">
    <name type="scientific">Bogoriella caseilytica</name>
    <dbReference type="NCBI Taxonomy" id="56055"/>
    <lineage>
        <taxon>Bacteria</taxon>
        <taxon>Bacillati</taxon>
        <taxon>Actinomycetota</taxon>
        <taxon>Actinomycetes</taxon>
        <taxon>Micrococcales</taxon>
        <taxon>Bogoriellaceae</taxon>
        <taxon>Bogoriella</taxon>
    </lineage>
</organism>
<proteinExistence type="predicted"/>
<dbReference type="RefSeq" id="WP_245990788.1">
    <property type="nucleotide sequence ID" value="NZ_RKHK01000001.1"/>
</dbReference>
<sequence>MPTSAASPQDQLPPVPGAPPLPALSEQARRLIAVGLVSDSGEVTPGRLREAARRLEEQVPEGALLVVSEAVLPPSVLVPHLRAPALGRDRGEREGFVVVDMPDVDDFAPTAAVQLPEAVVYAVTAPDRGDHLRNDSPAEADAELASRGRSPLTLAEGVHWALQTPGVLARNACYMTIGSRLRKGAGFDARTPALWISNGTGRDGRERRGAPKAGWCWWNNRHTWLGFASAESRIG</sequence>
<evidence type="ECO:0000256" key="1">
    <source>
        <dbReference type="SAM" id="MobiDB-lite"/>
    </source>
</evidence>
<dbReference type="Proteomes" id="UP000280668">
    <property type="component" value="Unassembled WGS sequence"/>
</dbReference>
<reference evidence="2 3" key="1">
    <citation type="submission" date="2018-11" db="EMBL/GenBank/DDBJ databases">
        <title>Sequencing the genomes of 1000 actinobacteria strains.</title>
        <authorList>
            <person name="Klenk H.-P."/>
        </authorList>
    </citation>
    <scope>NUCLEOTIDE SEQUENCE [LARGE SCALE GENOMIC DNA]</scope>
    <source>
        <strain evidence="2 3">DSM 11294</strain>
    </source>
</reference>
<keyword evidence="3" id="KW-1185">Reference proteome</keyword>
<dbReference type="AlphaFoldDB" id="A0A3N2BA76"/>
<protein>
    <submittedName>
        <fullName evidence="2">Uncharacterized protein</fullName>
    </submittedName>
</protein>
<gene>
    <name evidence="2" type="ORF">EDD31_0527</name>
</gene>
<evidence type="ECO:0000313" key="2">
    <source>
        <dbReference type="EMBL" id="ROR72179.1"/>
    </source>
</evidence>
<feature type="region of interest" description="Disordered" evidence="1">
    <location>
        <begin position="1"/>
        <end position="24"/>
    </location>
</feature>
<feature type="compositionally biased region" description="Pro residues" evidence="1">
    <location>
        <begin position="11"/>
        <end position="22"/>
    </location>
</feature>
<name>A0A3N2BA76_9MICO</name>
<dbReference type="Pfam" id="PF18959">
    <property type="entry name" value="DUF5701"/>
    <property type="match status" value="1"/>
</dbReference>
<accession>A0A3N2BA76</accession>
<dbReference type="InterPro" id="IPR043755">
    <property type="entry name" value="DUF5701"/>
</dbReference>
<comment type="caution">
    <text evidence="2">The sequence shown here is derived from an EMBL/GenBank/DDBJ whole genome shotgun (WGS) entry which is preliminary data.</text>
</comment>